<gene>
    <name evidence="8" type="ORF">LTR84_004644</name>
</gene>
<keyword evidence="2" id="KW-0805">Transcription regulation</keyword>
<name>A0AAV9NMG2_9EURO</name>
<comment type="caution">
    <text evidence="8">The sequence shown here is derived from an EMBL/GenBank/DDBJ whole genome shotgun (WGS) entry which is preliminary data.</text>
</comment>
<dbReference type="PROSITE" id="PS00463">
    <property type="entry name" value="ZN2_CY6_FUNGAL_1"/>
    <property type="match status" value="1"/>
</dbReference>
<reference evidence="8 9" key="1">
    <citation type="submission" date="2023-08" db="EMBL/GenBank/DDBJ databases">
        <title>Black Yeasts Isolated from many extreme environments.</title>
        <authorList>
            <person name="Coleine C."/>
            <person name="Stajich J.E."/>
            <person name="Selbmann L."/>
        </authorList>
    </citation>
    <scope>NUCLEOTIDE SEQUENCE [LARGE SCALE GENOMIC DNA]</scope>
    <source>
        <strain evidence="8 9">CCFEE 5792</strain>
    </source>
</reference>
<evidence type="ECO:0000313" key="9">
    <source>
        <dbReference type="Proteomes" id="UP001358417"/>
    </source>
</evidence>
<dbReference type="EMBL" id="JAVRRD010000002">
    <property type="protein sequence ID" value="KAK5062571.1"/>
    <property type="molecule type" value="Genomic_DNA"/>
</dbReference>
<dbReference type="GO" id="GO:0045944">
    <property type="term" value="P:positive regulation of transcription by RNA polymerase II"/>
    <property type="evidence" value="ECO:0007669"/>
    <property type="project" value="TreeGrafter"/>
</dbReference>
<keyword evidence="4" id="KW-0804">Transcription</keyword>
<evidence type="ECO:0000256" key="6">
    <source>
        <dbReference type="SAM" id="MobiDB-lite"/>
    </source>
</evidence>
<dbReference type="GO" id="GO:0008270">
    <property type="term" value="F:zinc ion binding"/>
    <property type="evidence" value="ECO:0007669"/>
    <property type="project" value="InterPro"/>
</dbReference>
<protein>
    <recommendedName>
        <fullName evidence="7">Zn(2)-C6 fungal-type domain-containing protein</fullName>
    </recommendedName>
</protein>
<dbReference type="GeneID" id="89972822"/>
<dbReference type="InterPro" id="IPR036864">
    <property type="entry name" value="Zn2-C6_fun-type_DNA-bd_sf"/>
</dbReference>
<dbReference type="PANTHER" id="PTHR37534:SF25">
    <property type="entry name" value="ZN(II)2CYS6 TRANSCRIPTION FACTOR (EUROFUNG)"/>
    <property type="match status" value="1"/>
</dbReference>
<dbReference type="AlphaFoldDB" id="A0AAV9NMG2"/>
<feature type="domain" description="Zn(2)-C6 fungal-type" evidence="7">
    <location>
        <begin position="15"/>
        <end position="45"/>
    </location>
</feature>
<evidence type="ECO:0000313" key="8">
    <source>
        <dbReference type="EMBL" id="KAK5062571.1"/>
    </source>
</evidence>
<dbReference type="RefSeq" id="XP_064710843.1">
    <property type="nucleotide sequence ID" value="XM_064848219.1"/>
</dbReference>
<evidence type="ECO:0000256" key="2">
    <source>
        <dbReference type="ARBA" id="ARBA00023015"/>
    </source>
</evidence>
<dbReference type="PANTHER" id="PTHR37534">
    <property type="entry name" value="TRANSCRIPTIONAL ACTIVATOR PROTEIN UGA3"/>
    <property type="match status" value="1"/>
</dbReference>
<sequence length="623" mass="70604">MLGANLRASRRGRTGCLTCRRRHLKCDEEFKPDCGRCRRSGRECVPDDLLTFRNSQKVAARGQLNAPSSPIKKLRVHRDTHDVFGDQQKWVDTPPVISFIDETAHVDAEYRHHQLRYKNTVGDSLITEDAEVLAQDDNIGNFAPITTEDGADGPGKQTQGQNQPVPTPPYLQQSSFLVQNRPSTSTSQDVHEHLVDSDPSDPVDVTQSISHPSYPAFISPVASHSSLVVRPVPNLSSHSISSEASRLQLYGPRMPLPFHDAQEAMLFQHYMESLAGQLDITDMQRHFAVDVPERALFCPVLLEALLAFSAQHLSRTSDFEPTIAERHHQACVRLMIPMLDQKELVADETLFAATVILRAFEETSESNMGSEPERHLTGTSVFANAQLEFQTWGGLGHNAFWIYVRQCIYMSLLTQTQLKVDLEGWEEQLSFDLGFDETNDCTWAQRMIWMVAEVVSCCFGNSDADWEHLKAKIDMWDLRRPKSFDPILYRPKDVEAKRWYPEIRLGHPWHVTGMQYYYIARLFLAIYKPNAPKVGLGYQRLRRTMDEEVLKNAEAICGISLATPLAAARITTCTALVACGPWFHDRPVEQQELILQLLKRAEVENALPTASLVQGLKEEWNWI</sequence>
<keyword evidence="3" id="KW-0238">DNA-binding</keyword>
<organism evidence="8 9">
    <name type="scientific">Exophiala bonariae</name>
    <dbReference type="NCBI Taxonomy" id="1690606"/>
    <lineage>
        <taxon>Eukaryota</taxon>
        <taxon>Fungi</taxon>
        <taxon>Dikarya</taxon>
        <taxon>Ascomycota</taxon>
        <taxon>Pezizomycotina</taxon>
        <taxon>Eurotiomycetes</taxon>
        <taxon>Chaetothyriomycetidae</taxon>
        <taxon>Chaetothyriales</taxon>
        <taxon>Herpotrichiellaceae</taxon>
        <taxon>Exophiala</taxon>
    </lineage>
</organism>
<dbReference type="CDD" id="cd00067">
    <property type="entry name" value="GAL4"/>
    <property type="match status" value="1"/>
</dbReference>
<evidence type="ECO:0000259" key="7">
    <source>
        <dbReference type="PROSITE" id="PS50048"/>
    </source>
</evidence>
<evidence type="ECO:0000256" key="4">
    <source>
        <dbReference type="ARBA" id="ARBA00023163"/>
    </source>
</evidence>
<dbReference type="InterPro" id="IPR001138">
    <property type="entry name" value="Zn2Cys6_DnaBD"/>
</dbReference>
<feature type="compositionally biased region" description="Polar residues" evidence="6">
    <location>
        <begin position="156"/>
        <end position="188"/>
    </location>
</feature>
<accession>A0AAV9NMG2</accession>
<dbReference type="InterPro" id="IPR021858">
    <property type="entry name" value="Fun_TF"/>
</dbReference>
<dbReference type="Pfam" id="PF11951">
    <property type="entry name" value="Fungal_trans_2"/>
    <property type="match status" value="1"/>
</dbReference>
<evidence type="ECO:0000256" key="3">
    <source>
        <dbReference type="ARBA" id="ARBA00023125"/>
    </source>
</evidence>
<evidence type="ECO:0000256" key="5">
    <source>
        <dbReference type="ARBA" id="ARBA00023242"/>
    </source>
</evidence>
<dbReference type="GO" id="GO:0005634">
    <property type="term" value="C:nucleus"/>
    <property type="evidence" value="ECO:0007669"/>
    <property type="project" value="UniProtKB-SubCell"/>
</dbReference>
<dbReference type="GO" id="GO:0000976">
    <property type="term" value="F:transcription cis-regulatory region binding"/>
    <property type="evidence" value="ECO:0007669"/>
    <property type="project" value="TreeGrafter"/>
</dbReference>
<dbReference type="PROSITE" id="PS50048">
    <property type="entry name" value="ZN2_CY6_FUNGAL_2"/>
    <property type="match status" value="1"/>
</dbReference>
<dbReference type="SUPFAM" id="SSF57701">
    <property type="entry name" value="Zn2/Cys6 DNA-binding domain"/>
    <property type="match status" value="1"/>
</dbReference>
<keyword evidence="9" id="KW-1185">Reference proteome</keyword>
<dbReference type="SMART" id="SM00066">
    <property type="entry name" value="GAL4"/>
    <property type="match status" value="1"/>
</dbReference>
<dbReference type="Proteomes" id="UP001358417">
    <property type="component" value="Unassembled WGS sequence"/>
</dbReference>
<feature type="region of interest" description="Disordered" evidence="6">
    <location>
        <begin position="137"/>
        <end position="205"/>
    </location>
</feature>
<evidence type="ECO:0000256" key="1">
    <source>
        <dbReference type="ARBA" id="ARBA00004123"/>
    </source>
</evidence>
<dbReference type="Gene3D" id="4.10.240.10">
    <property type="entry name" value="Zn(2)-C6 fungal-type DNA-binding domain"/>
    <property type="match status" value="1"/>
</dbReference>
<dbReference type="Pfam" id="PF00172">
    <property type="entry name" value="Zn_clus"/>
    <property type="match status" value="1"/>
</dbReference>
<dbReference type="GO" id="GO:0000981">
    <property type="term" value="F:DNA-binding transcription factor activity, RNA polymerase II-specific"/>
    <property type="evidence" value="ECO:0007669"/>
    <property type="project" value="InterPro"/>
</dbReference>
<proteinExistence type="predicted"/>
<comment type="subcellular location">
    <subcellularLocation>
        <location evidence="1">Nucleus</location>
    </subcellularLocation>
</comment>
<keyword evidence="5" id="KW-0539">Nucleus</keyword>